<accession>A0ABR7RPC9</accession>
<gene>
    <name evidence="1" type="ORF">IBL26_15245</name>
</gene>
<keyword evidence="2" id="KW-1185">Reference proteome</keyword>
<organism evidence="1 2">
    <name type="scientific">Teichococcus aerophilus</name>
    <dbReference type="NCBI Taxonomy" id="1224513"/>
    <lineage>
        <taxon>Bacteria</taxon>
        <taxon>Pseudomonadati</taxon>
        <taxon>Pseudomonadota</taxon>
        <taxon>Alphaproteobacteria</taxon>
        <taxon>Acetobacterales</taxon>
        <taxon>Roseomonadaceae</taxon>
        <taxon>Roseomonas</taxon>
    </lineage>
</organism>
<evidence type="ECO:0000313" key="1">
    <source>
        <dbReference type="EMBL" id="MBC9208198.1"/>
    </source>
</evidence>
<name>A0ABR7RPC9_9PROT</name>
<dbReference type="Proteomes" id="UP000626026">
    <property type="component" value="Unassembled WGS sequence"/>
</dbReference>
<dbReference type="RefSeq" id="WP_187785360.1">
    <property type="nucleotide sequence ID" value="NZ_JACTVA010000028.1"/>
</dbReference>
<proteinExistence type="predicted"/>
<protein>
    <submittedName>
        <fullName evidence="1">Uncharacterized protein</fullName>
    </submittedName>
</protein>
<dbReference type="EMBL" id="JACTVA010000028">
    <property type="protein sequence ID" value="MBC9208198.1"/>
    <property type="molecule type" value="Genomic_DNA"/>
</dbReference>
<sequence>MKREDIIALRPATADEQSLRAAVVHVQALLAAANATASEHPEAPEAASARLTADRLDALLHLMRLDLAGIEANAAVENLRCASVEHDPCLPAGMLQRKCLAALLNLASCLQAEQRRLGMLGLLLPL</sequence>
<reference evidence="1 2" key="1">
    <citation type="journal article" date="2013" name="Int. J. Syst. Evol. Microbiol.">
        <title>Roseomonas aerophila sp. nov., isolated from air.</title>
        <authorList>
            <person name="Kim S.J."/>
            <person name="Weon H.Y."/>
            <person name="Ahn J.H."/>
            <person name="Hong S.B."/>
            <person name="Seok S.J."/>
            <person name="Whang K.S."/>
            <person name="Kwon S.W."/>
        </authorList>
    </citation>
    <scope>NUCLEOTIDE SEQUENCE [LARGE SCALE GENOMIC DNA]</scope>
    <source>
        <strain evidence="1 2">NBRC 108923</strain>
    </source>
</reference>
<evidence type="ECO:0000313" key="2">
    <source>
        <dbReference type="Proteomes" id="UP000626026"/>
    </source>
</evidence>
<comment type="caution">
    <text evidence="1">The sequence shown here is derived from an EMBL/GenBank/DDBJ whole genome shotgun (WGS) entry which is preliminary data.</text>
</comment>